<accession>A0A4V6PZJ4</accession>
<sequence length="296" mass="33341">MAHPLASKHHWWPKGVSRYWKNDEGIVHWLKPDGEVISSDPANFAAIGGGHSVRLGNDPGEDTPWDFTFEPEFDRPDSAFPHVIEWLQSLDRPPLIEAGLRDRYIPIEAASEQIDQLLECVISLAVRSPMTRALAVATAEHLRGSIKVKEKNNLISMNLRGTQRNHARNIPYIGKVAIIYSPNREFIFGDGFYSTLAPGSYNLGSLSIICPITPRIAVVIHKPSQYRTRPRLSAITFADQETDGLNSVTQIYACNAVFYREEKPTPSEYFVLRRHQVLDWPNAICAFLRQLPGVQS</sequence>
<protein>
    <recommendedName>
        <fullName evidence="3">DUF4238 domain-containing protein</fullName>
    </recommendedName>
</protein>
<comment type="caution">
    <text evidence="1">The sequence shown here is derived from an EMBL/GenBank/DDBJ whole genome shotgun (WGS) entry which is preliminary data.</text>
</comment>
<dbReference type="AlphaFoldDB" id="A0A4V6PZJ4"/>
<dbReference type="Proteomes" id="UP000295122">
    <property type="component" value="Unassembled WGS sequence"/>
</dbReference>
<evidence type="ECO:0000313" key="2">
    <source>
        <dbReference type="Proteomes" id="UP000295122"/>
    </source>
</evidence>
<reference evidence="1 2" key="1">
    <citation type="submission" date="2019-03" db="EMBL/GenBank/DDBJ databases">
        <title>Genomic Encyclopedia of Type Strains, Phase IV (KMG-IV): sequencing the most valuable type-strain genomes for metagenomic binning, comparative biology and taxonomic classification.</title>
        <authorList>
            <person name="Goeker M."/>
        </authorList>
    </citation>
    <scope>NUCLEOTIDE SEQUENCE [LARGE SCALE GENOMIC DNA]</scope>
    <source>
        <strain evidence="1 2">DSM 25903</strain>
    </source>
</reference>
<name>A0A4V6PZJ4_9HYPH</name>
<organism evidence="1 2">
    <name type="scientific">Enterovirga rhinocerotis</name>
    <dbReference type="NCBI Taxonomy" id="1339210"/>
    <lineage>
        <taxon>Bacteria</taxon>
        <taxon>Pseudomonadati</taxon>
        <taxon>Pseudomonadota</taxon>
        <taxon>Alphaproteobacteria</taxon>
        <taxon>Hyphomicrobiales</taxon>
        <taxon>Methylobacteriaceae</taxon>
        <taxon>Enterovirga</taxon>
    </lineage>
</organism>
<evidence type="ECO:0008006" key="3">
    <source>
        <dbReference type="Google" id="ProtNLM"/>
    </source>
</evidence>
<evidence type="ECO:0000313" key="1">
    <source>
        <dbReference type="EMBL" id="TDR90259.1"/>
    </source>
</evidence>
<dbReference type="EMBL" id="SNZR01000013">
    <property type="protein sequence ID" value="TDR90259.1"/>
    <property type="molecule type" value="Genomic_DNA"/>
</dbReference>
<keyword evidence="2" id="KW-1185">Reference proteome</keyword>
<gene>
    <name evidence="1" type="ORF">EV668_3101</name>
</gene>
<proteinExistence type="predicted"/>